<dbReference type="Pfam" id="PF17064">
    <property type="entry name" value="QVR"/>
    <property type="match status" value="1"/>
</dbReference>
<dbReference type="PANTHER" id="PTHR33562">
    <property type="entry name" value="ATILLA, ISOFORM B-RELATED-RELATED"/>
    <property type="match status" value="1"/>
</dbReference>
<sequence>MKNTIKGQLGNLTYNFAIATALNCYQCNGSDSSKPFQCNEWLTADIDIKPEPCDAVYGAKYCIKTTGRFQGIGTSRYCSSNHMGNYCNYVKQPGDTLWYRSCIYTCTGDGCNHAHASTSSINIVFVCVLLHFIRLDLVGQSQLKNPRFHQHSPLNRFSTYIMFGKNIVSNAVNLLEQGNVFARLLDRA</sequence>
<keyword evidence="7" id="KW-0325">Glycoprotein</keyword>
<dbReference type="Proteomes" id="UP000030742">
    <property type="component" value="Unassembled WGS sequence"/>
</dbReference>
<dbReference type="InterPro" id="IPR050975">
    <property type="entry name" value="Sleep_regulator"/>
</dbReference>
<evidence type="ECO:0000256" key="2">
    <source>
        <dbReference type="ARBA" id="ARBA00022622"/>
    </source>
</evidence>
<keyword evidence="6" id="KW-0472">Membrane</keyword>
<dbReference type="CDD" id="cd23590">
    <property type="entry name" value="TFP_LU_ECD_Bou"/>
    <property type="match status" value="1"/>
</dbReference>
<name>U4TVZ8_DENPD</name>
<dbReference type="EMBL" id="KB631644">
    <property type="protein sequence ID" value="ERL84952.1"/>
    <property type="molecule type" value="Genomic_DNA"/>
</dbReference>
<organism evidence="9 10">
    <name type="scientific">Dendroctonus ponderosae</name>
    <name type="common">Mountain pine beetle</name>
    <dbReference type="NCBI Taxonomy" id="77166"/>
    <lineage>
        <taxon>Eukaryota</taxon>
        <taxon>Metazoa</taxon>
        <taxon>Ecdysozoa</taxon>
        <taxon>Arthropoda</taxon>
        <taxon>Hexapoda</taxon>
        <taxon>Insecta</taxon>
        <taxon>Pterygota</taxon>
        <taxon>Neoptera</taxon>
        <taxon>Endopterygota</taxon>
        <taxon>Coleoptera</taxon>
        <taxon>Polyphaga</taxon>
        <taxon>Cucujiformia</taxon>
        <taxon>Curculionidae</taxon>
        <taxon>Scolytinae</taxon>
        <taxon>Dendroctonus</taxon>
    </lineage>
</organism>
<dbReference type="AlphaFoldDB" id="U4TVZ8"/>
<accession>U4TVZ8</accession>
<dbReference type="InterPro" id="IPR031424">
    <property type="entry name" value="QVR-like"/>
</dbReference>
<dbReference type="PANTHER" id="PTHR33562:SF18">
    <property type="entry name" value="BOUDIN-RELATED"/>
    <property type="match status" value="1"/>
</dbReference>
<evidence type="ECO:0000256" key="8">
    <source>
        <dbReference type="ARBA" id="ARBA00023288"/>
    </source>
</evidence>
<evidence type="ECO:0000313" key="9">
    <source>
        <dbReference type="EMBL" id="ERL84952.1"/>
    </source>
</evidence>
<dbReference type="GO" id="GO:0032222">
    <property type="term" value="P:regulation of synaptic transmission, cholinergic"/>
    <property type="evidence" value="ECO:0007669"/>
    <property type="project" value="InterPro"/>
</dbReference>
<dbReference type="OrthoDB" id="8188641at2759"/>
<gene>
    <name evidence="9" type="ORF">D910_02375</name>
</gene>
<evidence type="ECO:0000256" key="5">
    <source>
        <dbReference type="ARBA" id="ARBA00022989"/>
    </source>
</evidence>
<evidence type="ECO:0000256" key="1">
    <source>
        <dbReference type="ARBA" id="ARBA00004589"/>
    </source>
</evidence>
<keyword evidence="3" id="KW-0812">Transmembrane</keyword>
<proteinExistence type="predicted"/>
<evidence type="ECO:0000256" key="6">
    <source>
        <dbReference type="ARBA" id="ARBA00023136"/>
    </source>
</evidence>
<evidence type="ECO:0008006" key="11">
    <source>
        <dbReference type="Google" id="ProtNLM"/>
    </source>
</evidence>
<protein>
    <recommendedName>
        <fullName evidence="11">Protein sleepless</fullName>
    </recommendedName>
</protein>
<keyword evidence="8" id="KW-0449">Lipoprotein</keyword>
<keyword evidence="5" id="KW-1133">Transmembrane helix</keyword>
<reference evidence="9 10" key="1">
    <citation type="journal article" date="2013" name="Genome Biol.">
        <title>Draft genome of the mountain pine beetle, Dendroctonus ponderosae Hopkins, a major forest pest.</title>
        <authorList>
            <person name="Keeling C.I."/>
            <person name="Yuen M.M."/>
            <person name="Liao N.Y."/>
            <person name="Docking T.R."/>
            <person name="Chan S.K."/>
            <person name="Taylor G.A."/>
            <person name="Palmquist D.L."/>
            <person name="Jackman S.D."/>
            <person name="Nguyen A."/>
            <person name="Li M."/>
            <person name="Henderson H."/>
            <person name="Janes J.K."/>
            <person name="Zhao Y."/>
            <person name="Pandoh P."/>
            <person name="Moore R."/>
            <person name="Sperling F.A."/>
            <person name="Huber D.P."/>
            <person name="Birol I."/>
            <person name="Jones S.J."/>
            <person name="Bohlmann J."/>
        </authorList>
    </citation>
    <scope>NUCLEOTIDE SEQUENCE</scope>
</reference>
<keyword evidence="2" id="KW-0336">GPI-anchor</keyword>
<evidence type="ECO:0000313" key="10">
    <source>
        <dbReference type="Proteomes" id="UP000030742"/>
    </source>
</evidence>
<dbReference type="GO" id="GO:0030431">
    <property type="term" value="P:sleep"/>
    <property type="evidence" value="ECO:0007669"/>
    <property type="project" value="InterPro"/>
</dbReference>
<evidence type="ECO:0000256" key="7">
    <source>
        <dbReference type="ARBA" id="ARBA00023180"/>
    </source>
</evidence>
<comment type="subcellular location">
    <subcellularLocation>
        <location evidence="1">Membrane</location>
        <topology evidence="1">Lipid-anchor</topology>
        <topology evidence="1">GPI-anchor</topology>
    </subcellularLocation>
</comment>
<dbReference type="GO" id="GO:0098552">
    <property type="term" value="C:side of membrane"/>
    <property type="evidence" value="ECO:0007669"/>
    <property type="project" value="UniProtKB-KW"/>
</dbReference>
<evidence type="ECO:0000256" key="3">
    <source>
        <dbReference type="ARBA" id="ARBA00022692"/>
    </source>
</evidence>
<dbReference type="STRING" id="77166.U4TVZ8"/>
<evidence type="ECO:0000256" key="4">
    <source>
        <dbReference type="ARBA" id="ARBA00022729"/>
    </source>
</evidence>
<keyword evidence="4" id="KW-0732">Signal</keyword>